<dbReference type="Proteomes" id="UP000186609">
    <property type="component" value="Chromosome"/>
</dbReference>
<dbReference type="OrthoDB" id="8689507at2"/>
<dbReference type="STRING" id="1842727.RD110_18605"/>
<keyword evidence="3" id="KW-1185">Reference proteome</keyword>
<name>A0A1P8JYY2_9BURK</name>
<organism evidence="2 3">
    <name type="scientific">Rhodoferax koreensis</name>
    <dbReference type="NCBI Taxonomy" id="1842727"/>
    <lineage>
        <taxon>Bacteria</taxon>
        <taxon>Pseudomonadati</taxon>
        <taxon>Pseudomonadota</taxon>
        <taxon>Betaproteobacteria</taxon>
        <taxon>Burkholderiales</taxon>
        <taxon>Comamonadaceae</taxon>
        <taxon>Rhodoferax</taxon>
    </lineage>
</organism>
<evidence type="ECO:0000313" key="3">
    <source>
        <dbReference type="Proteomes" id="UP000186609"/>
    </source>
</evidence>
<proteinExistence type="predicted"/>
<gene>
    <name evidence="2" type="ORF">RD110_18605</name>
</gene>
<accession>A0A1P8JYY2</accession>
<dbReference type="AlphaFoldDB" id="A0A1P8JYY2"/>
<evidence type="ECO:0000313" key="2">
    <source>
        <dbReference type="EMBL" id="APW38966.1"/>
    </source>
</evidence>
<dbReference type="InterPro" id="IPR024400">
    <property type="entry name" value="DUF2635"/>
</dbReference>
<feature type="region of interest" description="Disordered" evidence="1">
    <location>
        <begin position="1"/>
        <end position="28"/>
    </location>
</feature>
<protein>
    <recommendedName>
        <fullName evidence="4">DUF2635 domain-containing protein</fullName>
    </recommendedName>
</protein>
<sequence length="64" mass="7032">MFLKPAPNITVPDPDRGGTLPPEGREVTPSTYWHRRIESGDVEELTAEVEPVQTSAQDEANTPT</sequence>
<dbReference type="KEGG" id="rhy:RD110_18605"/>
<dbReference type="RefSeq" id="WP_076200987.1">
    <property type="nucleotide sequence ID" value="NZ_CP019236.1"/>
</dbReference>
<dbReference type="EMBL" id="CP019236">
    <property type="protein sequence ID" value="APW38966.1"/>
    <property type="molecule type" value="Genomic_DNA"/>
</dbReference>
<evidence type="ECO:0000256" key="1">
    <source>
        <dbReference type="SAM" id="MobiDB-lite"/>
    </source>
</evidence>
<evidence type="ECO:0008006" key="4">
    <source>
        <dbReference type="Google" id="ProtNLM"/>
    </source>
</evidence>
<reference evidence="2 3" key="1">
    <citation type="submission" date="2017-01" db="EMBL/GenBank/DDBJ databases">
        <authorList>
            <person name="Mah S.A."/>
            <person name="Swanson W.J."/>
            <person name="Moy G.W."/>
            <person name="Vacquier V.D."/>
        </authorList>
    </citation>
    <scope>NUCLEOTIDE SEQUENCE [LARGE SCALE GENOMIC DNA]</scope>
    <source>
        <strain evidence="2 3">DCY110</strain>
    </source>
</reference>
<dbReference type="Pfam" id="PF10948">
    <property type="entry name" value="DUF2635"/>
    <property type="match status" value="1"/>
</dbReference>